<organism evidence="1">
    <name type="scientific">Clostridium tertium</name>
    <dbReference type="NCBI Taxonomy" id="1559"/>
    <lineage>
        <taxon>Bacteria</taxon>
        <taxon>Bacillati</taxon>
        <taxon>Bacillota</taxon>
        <taxon>Clostridia</taxon>
        <taxon>Eubacteriales</taxon>
        <taxon>Clostridiaceae</taxon>
        <taxon>Clostridium</taxon>
    </lineage>
</organism>
<protein>
    <recommendedName>
        <fullName evidence="2">Lactonase, 7-bladed beta-propeller</fullName>
    </recommendedName>
</protein>
<dbReference type="PANTHER" id="PTHR47197:SF3">
    <property type="entry name" value="DIHYDRO-HEME D1 DEHYDROGENASE"/>
    <property type="match status" value="1"/>
</dbReference>
<dbReference type="InterPro" id="IPR051200">
    <property type="entry name" value="Host-pathogen_enzymatic-act"/>
</dbReference>
<sequence length="496" mass="55911">MINSINKNIYYLSSIGLEKVLVIDGDSMSIISEINVGSRPHEIVVDEKNNVYIATDRNGTITVIDYNTKQNRKLYMPNNGNIKVDFSSKKIYVCNTEAICIYNLITGDFIDNIEGFMAVDSIDIDKRRKRLYALDIFKNNINVYDTENLKLLNIYRDIGDTPNHIFVSDSGKYIYIANKGLSRSGNKGSISILDVEDENISNISFKDGSVISYLEGYSNILYAVNIGLNTIEFIDTINKKIINSIKPSGGTPQRVKLSRDKDLLLITSKNFNGQGALDIVDLNKGEIIKTFNIDENNTIPYDIGIVTEGITNEDILIPTIEEKWKGEEGCTILAKKLLSTYNEKIIFQKVLVEVDGNRYKGLNIQEATFENCKIKDSTKVFEVIENREDYTTFKFDFNIPYYIKAIAEGGERVVFKGGISGRLKAVLYISNKFSSEDIQITVKSSTSLLKSPNIVDSYIKLDVSTLISVYATTEELINVPVYEEPIRYKGEYTNGK</sequence>
<dbReference type="PANTHER" id="PTHR47197">
    <property type="entry name" value="PROTEIN NIRF"/>
    <property type="match status" value="1"/>
</dbReference>
<dbReference type="SUPFAM" id="SSF51004">
    <property type="entry name" value="C-terminal (heme d1) domain of cytochrome cd1-nitrite reductase"/>
    <property type="match status" value="1"/>
</dbReference>
<name>A0A6N3AE93_9CLOT</name>
<gene>
    <name evidence="1" type="ORF">CTLFYP3_00951</name>
</gene>
<dbReference type="EMBL" id="CACRTO010000008">
    <property type="protein sequence ID" value="VYT89851.1"/>
    <property type="molecule type" value="Genomic_DNA"/>
</dbReference>
<proteinExistence type="predicted"/>
<reference evidence="1" key="1">
    <citation type="submission" date="2019-11" db="EMBL/GenBank/DDBJ databases">
        <authorList>
            <person name="Feng L."/>
        </authorList>
    </citation>
    <scope>NUCLEOTIDE SEQUENCE</scope>
    <source>
        <strain evidence="1">CTertiumLFYP3</strain>
    </source>
</reference>
<dbReference type="RefSeq" id="WP_156625479.1">
    <property type="nucleotide sequence ID" value="NZ_CACRTO010000008.1"/>
</dbReference>
<accession>A0A6N3AE93</accession>
<evidence type="ECO:0000313" key="1">
    <source>
        <dbReference type="EMBL" id="VYT89851.1"/>
    </source>
</evidence>
<dbReference type="InterPro" id="IPR011048">
    <property type="entry name" value="Haem_d1_sf"/>
</dbReference>
<dbReference type="Gene3D" id="2.130.10.10">
    <property type="entry name" value="YVTN repeat-like/Quinoprotein amine dehydrogenase"/>
    <property type="match status" value="2"/>
</dbReference>
<dbReference type="InterPro" id="IPR015943">
    <property type="entry name" value="WD40/YVTN_repeat-like_dom_sf"/>
</dbReference>
<dbReference type="AlphaFoldDB" id="A0A6N3AE93"/>
<evidence type="ECO:0008006" key="2">
    <source>
        <dbReference type="Google" id="ProtNLM"/>
    </source>
</evidence>